<name>A0A644U8H8_9ZZZZ</name>
<dbReference type="Gene3D" id="3.90.1150.10">
    <property type="entry name" value="Aspartate Aminotransferase, domain 1"/>
    <property type="match status" value="1"/>
</dbReference>
<evidence type="ECO:0000256" key="3">
    <source>
        <dbReference type="ARBA" id="ARBA00022898"/>
    </source>
</evidence>
<dbReference type="PANTHER" id="PTHR43586">
    <property type="entry name" value="CYSTEINE DESULFURASE"/>
    <property type="match status" value="1"/>
</dbReference>
<dbReference type="InterPro" id="IPR015421">
    <property type="entry name" value="PyrdxlP-dep_Trfase_major"/>
</dbReference>
<organism evidence="6">
    <name type="scientific">bioreactor metagenome</name>
    <dbReference type="NCBI Taxonomy" id="1076179"/>
    <lineage>
        <taxon>unclassified sequences</taxon>
        <taxon>metagenomes</taxon>
        <taxon>ecological metagenomes</taxon>
    </lineage>
</organism>
<gene>
    <name evidence="6" type="primary">csd_3</name>
    <name evidence="6" type="ORF">SDC9_20933</name>
</gene>
<comment type="caution">
    <text evidence="6">The sequence shown here is derived from an EMBL/GenBank/DDBJ whole genome shotgun (WGS) entry which is preliminary data.</text>
</comment>
<dbReference type="AlphaFoldDB" id="A0A644U8H8"/>
<evidence type="ECO:0000259" key="5">
    <source>
        <dbReference type="Pfam" id="PF00266"/>
    </source>
</evidence>
<dbReference type="InterPro" id="IPR015424">
    <property type="entry name" value="PyrdxlP-dep_Trfase"/>
</dbReference>
<proteinExistence type="inferred from homology"/>
<dbReference type="Gene3D" id="3.40.640.10">
    <property type="entry name" value="Type I PLP-dependent aspartate aminotransferase-like (Major domain)"/>
    <property type="match status" value="1"/>
</dbReference>
<keyword evidence="3" id="KW-0663">Pyridoxal phosphate</keyword>
<comment type="catalytic activity">
    <reaction evidence="4">
        <text>(sulfur carrier)-H + L-cysteine = (sulfur carrier)-SH + L-alanine</text>
        <dbReference type="Rhea" id="RHEA:43892"/>
        <dbReference type="Rhea" id="RHEA-COMP:14737"/>
        <dbReference type="Rhea" id="RHEA-COMP:14739"/>
        <dbReference type="ChEBI" id="CHEBI:29917"/>
        <dbReference type="ChEBI" id="CHEBI:35235"/>
        <dbReference type="ChEBI" id="CHEBI:57972"/>
        <dbReference type="ChEBI" id="CHEBI:64428"/>
        <dbReference type="EC" id="2.8.1.7"/>
    </reaction>
</comment>
<accession>A0A644U8H8</accession>
<dbReference type="PROSITE" id="PS00595">
    <property type="entry name" value="AA_TRANSFER_CLASS_5"/>
    <property type="match status" value="1"/>
</dbReference>
<evidence type="ECO:0000256" key="1">
    <source>
        <dbReference type="ARBA" id="ARBA00001933"/>
    </source>
</evidence>
<dbReference type="InterPro" id="IPR020578">
    <property type="entry name" value="Aminotrans_V_PyrdxlP_BS"/>
</dbReference>
<dbReference type="GO" id="GO:0031071">
    <property type="term" value="F:cysteine desulfurase activity"/>
    <property type="evidence" value="ECO:0007669"/>
    <property type="project" value="UniProtKB-EC"/>
</dbReference>
<dbReference type="EMBL" id="VSSQ01000085">
    <property type="protein sequence ID" value="MPL75112.1"/>
    <property type="molecule type" value="Genomic_DNA"/>
</dbReference>
<keyword evidence="6" id="KW-0808">Transferase</keyword>
<evidence type="ECO:0000256" key="2">
    <source>
        <dbReference type="ARBA" id="ARBA00010447"/>
    </source>
</evidence>
<comment type="similarity">
    <text evidence="2">Belongs to the class-V pyridoxal-phosphate-dependent aminotransferase family. Csd subfamily.</text>
</comment>
<feature type="domain" description="Aminotransferase class V" evidence="5">
    <location>
        <begin position="32"/>
        <end position="422"/>
    </location>
</feature>
<evidence type="ECO:0000313" key="6">
    <source>
        <dbReference type="EMBL" id="MPL75112.1"/>
    </source>
</evidence>
<dbReference type="InterPro" id="IPR015422">
    <property type="entry name" value="PyrdxlP-dep_Trfase_small"/>
</dbReference>
<sequence length="464" mass="51511">MREDSFATYLRSLVVGADTPVSIANGSRRAAINFDNAATTPPLKSVMREIVRFAPWYASIHRGAGVKSIMSSEMFEQSRDIIKKFVHADADKDVVICTKNTTESINILAYTLAGCGSEEVILSTDMEHLANDLPWQGKFKVDYAAIDGCGRLSLESLRQQLTKYKGKVRLVAVTGASNVTGYINPVHTIAQMAHEYGAEVFVDGAQLVPHCAIDMKPHDSAQHIDYLAFSGHKMYAPFGGGVLIGRKGAFEHSEPVYKGGGIAKLVTRRFIDWDSPPYKEEAGTPNAMAAVAMVAAIRKLSGIGLNVIHDYEHNLICYAIAGMRSIPGLELYSCAAKNEKRVSLISFTLQGIHHKMLADILSVEGGISVRNGLFCAHPYVIKLLKLSDDDIDYYYNKPNARFPGLVRISLGLYNNYREIDMLLELLHRIACNRDYYKRKYSESAKARLKSIQQEWLLASRRKLP</sequence>
<dbReference type="EC" id="2.8.1.7" evidence="6"/>
<protein>
    <submittedName>
        <fullName evidence="6">Putative cysteine desulfurase</fullName>
        <ecNumber evidence="6">2.8.1.7</ecNumber>
    </submittedName>
</protein>
<dbReference type="Pfam" id="PF00266">
    <property type="entry name" value="Aminotran_5"/>
    <property type="match status" value="1"/>
</dbReference>
<dbReference type="InterPro" id="IPR000192">
    <property type="entry name" value="Aminotrans_V_dom"/>
</dbReference>
<dbReference type="SUPFAM" id="SSF53383">
    <property type="entry name" value="PLP-dependent transferases"/>
    <property type="match status" value="1"/>
</dbReference>
<dbReference type="PANTHER" id="PTHR43586:SF8">
    <property type="entry name" value="CYSTEINE DESULFURASE 1, CHLOROPLASTIC"/>
    <property type="match status" value="1"/>
</dbReference>
<evidence type="ECO:0000256" key="4">
    <source>
        <dbReference type="ARBA" id="ARBA00050776"/>
    </source>
</evidence>
<reference evidence="6" key="1">
    <citation type="submission" date="2019-08" db="EMBL/GenBank/DDBJ databases">
        <authorList>
            <person name="Kucharzyk K."/>
            <person name="Murdoch R.W."/>
            <person name="Higgins S."/>
            <person name="Loffler F."/>
        </authorList>
    </citation>
    <scope>NUCLEOTIDE SEQUENCE</scope>
</reference>
<comment type="cofactor">
    <cofactor evidence="1">
        <name>pyridoxal 5'-phosphate</name>
        <dbReference type="ChEBI" id="CHEBI:597326"/>
    </cofactor>
</comment>